<comment type="caution">
    <text evidence="3">The sequence shown here is derived from an EMBL/GenBank/DDBJ whole genome shotgun (WGS) entry which is preliminary data.</text>
</comment>
<evidence type="ECO:0000259" key="2">
    <source>
        <dbReference type="SMART" id="SM00382"/>
    </source>
</evidence>
<evidence type="ECO:0000313" key="3">
    <source>
        <dbReference type="EMBL" id="TCP64474.1"/>
    </source>
</evidence>
<dbReference type="InterPro" id="IPR027417">
    <property type="entry name" value="P-loop_NTPase"/>
</dbReference>
<dbReference type="InterPro" id="IPR003593">
    <property type="entry name" value="AAA+_ATPase"/>
</dbReference>
<dbReference type="AlphaFoldDB" id="A0A4R2RN53"/>
<dbReference type="SMART" id="SM00382">
    <property type="entry name" value="AAA"/>
    <property type="match status" value="1"/>
</dbReference>
<dbReference type="Gene3D" id="3.30.230.10">
    <property type="match status" value="1"/>
</dbReference>
<dbReference type="InterPro" id="IPR014721">
    <property type="entry name" value="Ribsml_uS5_D2-typ_fold_subgr"/>
</dbReference>
<reference evidence="3 4" key="1">
    <citation type="submission" date="2019-03" db="EMBL/GenBank/DDBJ databases">
        <title>Genomic Encyclopedia of Type Strains, Phase IV (KMG-IV): sequencing the most valuable type-strain genomes for metagenomic binning, comparative biology and taxonomic classification.</title>
        <authorList>
            <person name="Goeker M."/>
        </authorList>
    </citation>
    <scope>NUCLEOTIDE SEQUENCE [LARGE SCALE GENOMIC DNA]</scope>
    <source>
        <strain evidence="3 4">DSM 11170</strain>
    </source>
</reference>
<dbReference type="Pfam" id="PF13541">
    <property type="entry name" value="ChlI"/>
    <property type="match status" value="1"/>
</dbReference>
<dbReference type="InterPro" id="IPR004482">
    <property type="entry name" value="Mg_chelat-rel"/>
</dbReference>
<name>A0A4R2RN53_9FIRM</name>
<dbReference type="OrthoDB" id="9813147at2"/>
<organism evidence="3 4">
    <name type="scientific">Heliophilum fasciatum</name>
    <dbReference type="NCBI Taxonomy" id="35700"/>
    <lineage>
        <taxon>Bacteria</taxon>
        <taxon>Bacillati</taxon>
        <taxon>Bacillota</taxon>
        <taxon>Clostridia</taxon>
        <taxon>Eubacteriales</taxon>
        <taxon>Heliobacteriaceae</taxon>
        <taxon>Heliophilum</taxon>
    </lineage>
</organism>
<dbReference type="InterPro" id="IPR000523">
    <property type="entry name" value="Mg_chelatse_chII-like_cat_dom"/>
</dbReference>
<dbReference type="GO" id="GO:0005524">
    <property type="term" value="F:ATP binding"/>
    <property type="evidence" value="ECO:0007669"/>
    <property type="project" value="InterPro"/>
</dbReference>
<proteinExistence type="inferred from homology"/>
<comment type="similarity">
    <text evidence="1">Belongs to the Mg-chelatase subunits D/I family. ComM subfamily.</text>
</comment>
<keyword evidence="4" id="KW-1185">Reference proteome</keyword>
<sequence length="512" mass="55332">MLARVQSVVLEGLEAHPVLVEVDVANGLPAFDLVGLAAASVREARERVRAAIKNSAFDFPLQRITVNLAPANVRKEGSGLDVAIALGILGATGQLQGVDIGNVFVVGELALDGSIRPVDGVLAMALGIVKKAVGQKGTWFVVPEENVDEAVQVATLPVMKATALRSLVEELSTGRKQAKRQCITSSPVVTGVDLADIRDQSTAKRAVAIAAAGGHNLVLVGSPGTGKTMLARALPSILPVMTEQESLDATMIHSVAAQLPHGVGRLVHRPFRSPHHHITLPALIGGGRNPRPGEVSLAHHGVLFMDEWPEFSRDALESLRQPLEDGQVTVARSNGTVVFPTRFMLVASMNPCPCGNLLADDNALECTCTPNAIERYRQRISGPLWDRMDLQVHVARPRYDALRGEGGSEETSAAVQAQIMAVREKQLWRWRQKFGTKVAFVSNGHLRTDMLRELTTVRPEAEDLLKQAYQRLGLSGRAVHRTLKVALTIADLRDQMIVGSEEVAEALRYRLH</sequence>
<dbReference type="RefSeq" id="WP_131918949.1">
    <property type="nucleotide sequence ID" value="NZ_JAOQNU010000009.1"/>
</dbReference>
<evidence type="ECO:0000313" key="4">
    <source>
        <dbReference type="Proteomes" id="UP000294813"/>
    </source>
</evidence>
<dbReference type="EMBL" id="SLXT01000009">
    <property type="protein sequence ID" value="TCP64474.1"/>
    <property type="molecule type" value="Genomic_DNA"/>
</dbReference>
<dbReference type="PANTHER" id="PTHR32039">
    <property type="entry name" value="MAGNESIUM-CHELATASE SUBUNIT CHLI"/>
    <property type="match status" value="1"/>
</dbReference>
<dbReference type="InterPro" id="IPR025158">
    <property type="entry name" value="Mg_chelat-rel_C"/>
</dbReference>
<dbReference type="Pfam" id="PF13335">
    <property type="entry name" value="Mg_chelatase_C"/>
    <property type="match status" value="1"/>
</dbReference>
<dbReference type="Pfam" id="PF01078">
    <property type="entry name" value="Mg_chelatase"/>
    <property type="match status" value="1"/>
</dbReference>
<dbReference type="SUPFAM" id="SSF52540">
    <property type="entry name" value="P-loop containing nucleoside triphosphate hydrolases"/>
    <property type="match status" value="1"/>
</dbReference>
<feature type="domain" description="AAA+ ATPase" evidence="2">
    <location>
        <begin position="213"/>
        <end position="377"/>
    </location>
</feature>
<gene>
    <name evidence="3" type="ORF">EDD73_10915</name>
</gene>
<dbReference type="NCBIfam" id="TIGR00368">
    <property type="entry name" value="YifB family Mg chelatase-like AAA ATPase"/>
    <property type="match status" value="1"/>
</dbReference>
<dbReference type="InterPro" id="IPR020568">
    <property type="entry name" value="Ribosomal_Su5_D2-typ_SF"/>
</dbReference>
<dbReference type="InterPro" id="IPR045006">
    <property type="entry name" value="CHLI-like"/>
</dbReference>
<dbReference type="Gene3D" id="3.40.50.300">
    <property type="entry name" value="P-loop containing nucleotide triphosphate hydrolases"/>
    <property type="match status" value="1"/>
</dbReference>
<protein>
    <submittedName>
        <fullName evidence="3">Magnesium chelatase family protein</fullName>
    </submittedName>
</protein>
<dbReference type="SUPFAM" id="SSF54211">
    <property type="entry name" value="Ribosomal protein S5 domain 2-like"/>
    <property type="match status" value="1"/>
</dbReference>
<dbReference type="PANTHER" id="PTHR32039:SF7">
    <property type="entry name" value="COMPETENCE PROTEIN COMM"/>
    <property type="match status" value="1"/>
</dbReference>
<evidence type="ECO:0000256" key="1">
    <source>
        <dbReference type="ARBA" id="ARBA00006354"/>
    </source>
</evidence>
<accession>A0A4R2RN53</accession>
<dbReference type="Proteomes" id="UP000294813">
    <property type="component" value="Unassembled WGS sequence"/>
</dbReference>